<evidence type="ECO:0000256" key="1">
    <source>
        <dbReference type="ARBA" id="ARBA00001917"/>
    </source>
</evidence>
<evidence type="ECO:0000256" key="4">
    <source>
        <dbReference type="ARBA" id="ARBA00038054"/>
    </source>
</evidence>
<comment type="cofactor">
    <cofactor evidence="1">
        <name>FMN</name>
        <dbReference type="ChEBI" id="CHEBI:58210"/>
    </cofactor>
</comment>
<dbReference type="Proteomes" id="UP000216052">
    <property type="component" value="Chromosome"/>
</dbReference>
<evidence type="ECO:0000313" key="6">
    <source>
        <dbReference type="EMBL" id="XFO70883.1"/>
    </source>
</evidence>
<keyword evidence="7" id="KW-1185">Reference proteome</keyword>
<name>A0ABZ3IXS4_SPOA4</name>
<proteinExistence type="inferred from homology"/>
<dbReference type="InterPro" id="IPR002563">
    <property type="entry name" value="Flavin_Rdtase-like_dom"/>
</dbReference>
<evidence type="ECO:0000313" key="7">
    <source>
        <dbReference type="Proteomes" id="UP000216052"/>
    </source>
</evidence>
<dbReference type="PANTHER" id="PTHR33798:SF5">
    <property type="entry name" value="FLAVIN REDUCTASE LIKE DOMAIN-CONTAINING PROTEIN"/>
    <property type="match status" value="1"/>
</dbReference>
<dbReference type="SMART" id="SM00903">
    <property type="entry name" value="Flavin_Reduct"/>
    <property type="match status" value="1"/>
</dbReference>
<sequence>MSSNVRCLAPHKREQVLPLPVVLLSTMSKDGILNLAPWSNITPILRPLDEIILASWIKRDTLNNIRDTGEFVVNIPPVSMTEQVMVCSKDYPPEVNEFAEAHLQPRLSQKVQVPGVEGCLAWLECTLTEEIKREKYYLVIGKVVNLAVDQQYFNEAGEMDYEKAQPLSGILGEKGMWFTRPVFGGRYAEYAEMFTGKSVAAK</sequence>
<dbReference type="PANTHER" id="PTHR33798">
    <property type="entry name" value="FLAVOPROTEIN OXYGENASE"/>
    <property type="match status" value="1"/>
</dbReference>
<keyword evidence="3" id="KW-0288">FMN</keyword>
<comment type="similarity">
    <text evidence="4">Belongs to the flavoredoxin family.</text>
</comment>
<feature type="domain" description="Flavin reductase like" evidence="5">
    <location>
        <begin position="17"/>
        <end position="154"/>
    </location>
</feature>
<dbReference type="Gene3D" id="2.30.110.10">
    <property type="entry name" value="Electron Transport, Fmn-binding Protein, Chain A"/>
    <property type="match status" value="1"/>
</dbReference>
<dbReference type="EMBL" id="CP155571">
    <property type="protein sequence ID" value="XFO70883.1"/>
    <property type="molecule type" value="Genomic_DNA"/>
</dbReference>
<dbReference type="Pfam" id="PF01613">
    <property type="entry name" value="Flavin_Reduct"/>
    <property type="match status" value="1"/>
</dbReference>
<reference evidence="6" key="1">
    <citation type="submission" date="2024-05" db="EMBL/GenBank/DDBJ databases">
        <title>Isolation and characterization of Sporomusa carbonis sp. nov., a carboxydotrophic hydrogenogen in the genus of Sporomusa isolated from a charcoal burning pile.</title>
        <authorList>
            <person name="Boeer T."/>
            <person name="Rosenbaum F."/>
            <person name="Eysell L."/>
            <person name="Mueller V."/>
            <person name="Daniel R."/>
            <person name="Poehlein A."/>
        </authorList>
    </citation>
    <scope>NUCLEOTIDE SEQUENCE [LARGE SCALE GENOMIC DNA]</scope>
    <source>
        <strain evidence="6">DSM 3132</strain>
    </source>
</reference>
<evidence type="ECO:0000259" key="5">
    <source>
        <dbReference type="SMART" id="SM00903"/>
    </source>
</evidence>
<accession>A0ABZ3IXS4</accession>
<dbReference type="RefSeq" id="WP_093795135.1">
    <property type="nucleotide sequence ID" value="NZ_CP155571.1"/>
</dbReference>
<protein>
    <recommendedName>
        <fullName evidence="5">Flavin reductase like domain-containing protein</fullName>
    </recommendedName>
</protein>
<gene>
    <name evidence="6" type="ORF">SPACI_008830</name>
</gene>
<dbReference type="SUPFAM" id="SSF50475">
    <property type="entry name" value="FMN-binding split barrel"/>
    <property type="match status" value="1"/>
</dbReference>
<organism evidence="6 7">
    <name type="scientific">Sporomusa acidovorans (strain ATCC 49682 / DSM 3132 / Mol)</name>
    <dbReference type="NCBI Taxonomy" id="1123286"/>
    <lineage>
        <taxon>Bacteria</taxon>
        <taxon>Bacillati</taxon>
        <taxon>Bacillota</taxon>
        <taxon>Negativicutes</taxon>
        <taxon>Selenomonadales</taxon>
        <taxon>Sporomusaceae</taxon>
        <taxon>Sporomusa</taxon>
    </lineage>
</organism>
<keyword evidence="2" id="KW-0285">Flavoprotein</keyword>
<evidence type="ECO:0000256" key="2">
    <source>
        <dbReference type="ARBA" id="ARBA00022630"/>
    </source>
</evidence>
<dbReference type="InterPro" id="IPR012349">
    <property type="entry name" value="Split_barrel_FMN-bd"/>
</dbReference>
<evidence type="ECO:0000256" key="3">
    <source>
        <dbReference type="ARBA" id="ARBA00022643"/>
    </source>
</evidence>